<dbReference type="SUPFAM" id="SSF56281">
    <property type="entry name" value="Metallo-hydrolase/oxidoreductase"/>
    <property type="match status" value="1"/>
</dbReference>
<dbReference type="Gene3D" id="3.60.15.10">
    <property type="entry name" value="Ribonuclease Z/Hydroxyacylglutathione hydrolase-like"/>
    <property type="match status" value="1"/>
</dbReference>
<dbReference type="RefSeq" id="XP_001384501.1">
    <property type="nucleotide sequence ID" value="XM_001384464.1"/>
</dbReference>
<dbReference type="KEGG" id="pic:PICST_72172"/>
<dbReference type="GeneID" id="4838370"/>
<sequence length="275" mass="30915">MVYPSNFKVVSRKLNPSTVVASAPFTRANKFNFGARMAVFNYDNQVIVWSALPYGTEVKKTLELLTGSDAKPNITHLIIPDREHTIAAKSFKEEYPELKIIAMDTVSIPGVEIDYKFSAKEGNKLIDRKVLEEEIGIKESVILDNFEFVYLPLHANQELVTFDKKAKVVYEADLLFNLGVPGTTSGKVTLEQYSPETGYKQGFNPHSGWSFLTRYMQPHSKVGTFLFNKLVQTAKSKDGLKAIYNWDFDTIVPCHGNLIEKDAKASFKSAFHGAF</sequence>
<dbReference type="PANTHER" id="PTHR33835:SF1">
    <property type="entry name" value="METALLO-BETA-LACTAMASE DOMAIN-CONTAINING PROTEIN"/>
    <property type="match status" value="1"/>
</dbReference>
<dbReference type="OrthoDB" id="421671at2759"/>
<gene>
    <name evidence="1" type="ORF">PICST_72172</name>
</gene>
<reference evidence="1 2" key="1">
    <citation type="journal article" date="2007" name="Nat. Biotechnol.">
        <title>Genome sequence of the lignocellulose-bioconverting and xylose-fermenting yeast Pichia stipitis.</title>
        <authorList>
            <person name="Jeffries T.W."/>
            <person name="Grigoriev I.V."/>
            <person name="Grimwood J."/>
            <person name="Laplaza J.M."/>
            <person name="Aerts A."/>
            <person name="Salamov A."/>
            <person name="Schmutz J."/>
            <person name="Lindquist E."/>
            <person name="Dehal P."/>
            <person name="Shapiro H."/>
            <person name="Jin Y.S."/>
            <person name="Passoth V."/>
            <person name="Richardson P.M."/>
        </authorList>
    </citation>
    <scope>NUCLEOTIDE SEQUENCE [LARGE SCALE GENOMIC DNA]</scope>
    <source>
        <strain evidence="2">ATCC 58785 / CBS 6054 / NBRC 10063 / NRRL Y-11545</strain>
    </source>
</reference>
<evidence type="ECO:0008006" key="3">
    <source>
        <dbReference type="Google" id="ProtNLM"/>
    </source>
</evidence>
<dbReference type="AlphaFoldDB" id="A3LTT6"/>
<proteinExistence type="predicted"/>
<dbReference type="InterPro" id="IPR025638">
    <property type="entry name" value="DUF4336"/>
</dbReference>
<dbReference type="Proteomes" id="UP000002258">
    <property type="component" value="Chromosome 4"/>
</dbReference>
<dbReference type="EMBL" id="CP000498">
    <property type="protein sequence ID" value="ABN66472.1"/>
    <property type="molecule type" value="Genomic_DNA"/>
</dbReference>
<dbReference type="eggNOG" id="ENOG502S1EZ">
    <property type="taxonomic scope" value="Eukaryota"/>
</dbReference>
<dbReference type="OMA" id="IIPDREH"/>
<dbReference type="HOGENOM" id="CLU_056292_1_0_1"/>
<keyword evidence="2" id="KW-1185">Reference proteome</keyword>
<accession>A3LTT6</accession>
<evidence type="ECO:0000313" key="1">
    <source>
        <dbReference type="EMBL" id="ABN66472.1"/>
    </source>
</evidence>
<dbReference type="InterPro" id="IPR036866">
    <property type="entry name" value="RibonucZ/Hydroxyglut_hydro"/>
</dbReference>
<dbReference type="InParanoid" id="A3LTT6"/>
<evidence type="ECO:0000313" key="2">
    <source>
        <dbReference type="Proteomes" id="UP000002258"/>
    </source>
</evidence>
<dbReference type="PANTHER" id="PTHR33835">
    <property type="entry name" value="YALI0C07656P"/>
    <property type="match status" value="1"/>
</dbReference>
<protein>
    <recommendedName>
        <fullName evidence="3">Metallo-beta-lactamase domain-containing protein</fullName>
    </recommendedName>
</protein>
<name>A3LTT6_PICST</name>
<organism evidence="1 2">
    <name type="scientific">Scheffersomyces stipitis (strain ATCC 58785 / CBS 6054 / NBRC 10063 / NRRL Y-11545)</name>
    <name type="common">Yeast</name>
    <name type="synonym">Pichia stipitis</name>
    <dbReference type="NCBI Taxonomy" id="322104"/>
    <lineage>
        <taxon>Eukaryota</taxon>
        <taxon>Fungi</taxon>
        <taxon>Dikarya</taxon>
        <taxon>Ascomycota</taxon>
        <taxon>Saccharomycotina</taxon>
        <taxon>Pichiomycetes</taxon>
        <taxon>Debaryomycetaceae</taxon>
        <taxon>Scheffersomyces</taxon>
    </lineage>
</organism>